<dbReference type="Proteomes" id="UP000033428">
    <property type="component" value="Unassembled WGS sequence"/>
</dbReference>
<gene>
    <name evidence="1" type="ORF">OMAG_001184</name>
</gene>
<comment type="caution">
    <text evidence="1">The sequence shown here is derived from an EMBL/GenBank/DDBJ whole genome shotgun (WGS) entry which is preliminary data.</text>
</comment>
<name>A0A0F0CSG4_9BACT</name>
<proteinExistence type="predicted"/>
<organism evidence="1 2">
    <name type="scientific">Candidatus Omnitrophus magneticus</name>
    <dbReference type="NCBI Taxonomy" id="1609969"/>
    <lineage>
        <taxon>Bacteria</taxon>
        <taxon>Pseudomonadati</taxon>
        <taxon>Candidatus Omnitrophota</taxon>
        <taxon>Candidatus Omnitrophus</taxon>
    </lineage>
</organism>
<evidence type="ECO:0000313" key="2">
    <source>
        <dbReference type="Proteomes" id="UP000033428"/>
    </source>
</evidence>
<keyword evidence="2" id="KW-1185">Reference proteome</keyword>
<sequence length="40" mass="4636">MCGKMCYKENCEASGEKSRSQKSFQKEVILFFANKKTDKL</sequence>
<accession>A0A0F0CSG4</accession>
<evidence type="ECO:0000313" key="1">
    <source>
        <dbReference type="EMBL" id="KJJ84954.1"/>
    </source>
</evidence>
<reference evidence="1 2" key="1">
    <citation type="submission" date="2015-02" db="EMBL/GenBank/DDBJ databases">
        <title>Single-cell genomics of uncultivated deep-branching MTB reveals a conserved set of magnetosome genes.</title>
        <authorList>
            <person name="Kolinko S."/>
            <person name="Richter M."/>
            <person name="Glockner F.O."/>
            <person name="Brachmann A."/>
            <person name="Schuler D."/>
        </authorList>
    </citation>
    <scope>NUCLEOTIDE SEQUENCE [LARGE SCALE GENOMIC DNA]</scope>
    <source>
        <strain evidence="1">SKK-01</strain>
    </source>
</reference>
<dbReference type="EMBL" id="JYNY01000232">
    <property type="protein sequence ID" value="KJJ84954.1"/>
    <property type="molecule type" value="Genomic_DNA"/>
</dbReference>
<protein>
    <submittedName>
        <fullName evidence="1">Uncharacterized protein</fullName>
    </submittedName>
</protein>
<dbReference type="AlphaFoldDB" id="A0A0F0CSG4"/>